<geneLocation type="plasmid" evidence="2 3">
    <name>unnamed1</name>
</geneLocation>
<accession>A0A1D8R027</accession>
<evidence type="ECO:0000313" key="2">
    <source>
        <dbReference type="EMBL" id="AOW47941.1"/>
    </source>
</evidence>
<evidence type="ECO:0000256" key="1">
    <source>
        <dbReference type="SAM" id="MobiDB-lite"/>
    </source>
</evidence>
<sequence>MKSTCGEKLNSIDTINDTDKRSRNGAIFNGELLFDLLYKAINFKLHLFSKIRPPSPHLLAIIPLIASRRAHGKERFFRKPEDNDNPPLTAVFVAEKTI</sequence>
<protein>
    <submittedName>
        <fullName evidence="2">Uncharacterized protein</fullName>
    </submittedName>
</protein>
<gene>
    <name evidence="2" type="ORF">A4S02_13960</name>
</gene>
<reference evidence="3" key="1">
    <citation type="submission" date="2016-04" db="EMBL/GenBank/DDBJ databases">
        <authorList>
            <person name="Jeon C.O."/>
            <person name="Cho G.Y."/>
            <person name="Jeong H.I."/>
            <person name="Kim K.H."/>
        </authorList>
    </citation>
    <scope>NUCLEOTIDE SEQUENCE [LARGE SCALE GENOMIC DNA]</scope>
    <source>
        <strain evidence="3">LMG 1590</strain>
        <plasmid evidence="3">unnamed1</plasmid>
    </source>
</reference>
<keyword evidence="3" id="KW-1185">Reference proteome</keyword>
<dbReference type="KEGG" id="aasc:A4S02_13960"/>
<evidence type="ECO:0000313" key="3">
    <source>
        <dbReference type="Proteomes" id="UP000175973"/>
    </source>
</evidence>
<dbReference type="Proteomes" id="UP000175973">
    <property type="component" value="Plasmid unnamed1"/>
</dbReference>
<dbReference type="AlphaFoldDB" id="A0A1D8R027"/>
<name>A0A1D8R027_9PROT</name>
<feature type="region of interest" description="Disordered" evidence="1">
    <location>
        <begin position="1"/>
        <end position="21"/>
    </location>
</feature>
<keyword evidence="2" id="KW-0614">Plasmid</keyword>
<proteinExistence type="predicted"/>
<dbReference type="EMBL" id="CP015165">
    <property type="protein sequence ID" value="AOW47941.1"/>
    <property type="molecule type" value="Genomic_DNA"/>
</dbReference>
<organism evidence="2 3">
    <name type="scientific">Acetobacter ascendens</name>
    <dbReference type="NCBI Taxonomy" id="481146"/>
    <lineage>
        <taxon>Bacteria</taxon>
        <taxon>Pseudomonadati</taxon>
        <taxon>Pseudomonadota</taxon>
        <taxon>Alphaproteobacteria</taxon>
        <taxon>Acetobacterales</taxon>
        <taxon>Acetobacteraceae</taxon>
        <taxon>Acetobacter</taxon>
    </lineage>
</organism>